<keyword evidence="5 12" id="KW-0378">Hydrolase</keyword>
<dbReference type="NCBIfam" id="TIGR00595">
    <property type="entry name" value="priA"/>
    <property type="match status" value="1"/>
</dbReference>
<evidence type="ECO:0000256" key="7">
    <source>
        <dbReference type="ARBA" id="ARBA00022833"/>
    </source>
</evidence>
<reference evidence="15 16" key="1">
    <citation type="submission" date="2020-02" db="EMBL/GenBank/DDBJ databases">
        <title>Balneolaceae bacterium YR4-1, complete genome.</title>
        <authorList>
            <person name="Li Y."/>
            <person name="Wu S."/>
        </authorList>
    </citation>
    <scope>NUCLEOTIDE SEQUENCE [LARGE SCALE GENOMIC DNA]</scope>
    <source>
        <strain evidence="15 16">YR4-1</strain>
    </source>
</reference>
<dbReference type="Gene3D" id="3.40.1440.60">
    <property type="entry name" value="PriA, 3(prime) DNA-binding domain"/>
    <property type="match status" value="1"/>
</dbReference>
<evidence type="ECO:0000256" key="2">
    <source>
        <dbReference type="ARBA" id="ARBA00022705"/>
    </source>
</evidence>
<evidence type="ECO:0000256" key="5">
    <source>
        <dbReference type="ARBA" id="ARBA00022801"/>
    </source>
</evidence>
<proteinExistence type="inferred from homology"/>
<dbReference type="GO" id="GO:0006302">
    <property type="term" value="P:double-strand break repair"/>
    <property type="evidence" value="ECO:0007669"/>
    <property type="project" value="InterPro"/>
</dbReference>
<feature type="binding site" evidence="12">
    <location>
        <position position="522"/>
    </location>
    <ligand>
        <name>Zn(2+)</name>
        <dbReference type="ChEBI" id="CHEBI:29105"/>
        <label>2</label>
    </ligand>
</feature>
<feature type="domain" description="Helicase C-terminal" evidence="14">
    <location>
        <begin position="548"/>
        <end position="713"/>
    </location>
</feature>
<comment type="subunit">
    <text evidence="12">Component of the replication restart primosome.</text>
</comment>
<dbReference type="Pfam" id="PF18074">
    <property type="entry name" value="PriA_C"/>
    <property type="match status" value="1"/>
</dbReference>
<keyword evidence="2 12" id="KW-0235">DNA replication</keyword>
<dbReference type="InterPro" id="IPR001650">
    <property type="entry name" value="Helicase_C-like"/>
</dbReference>
<dbReference type="AlphaFoldDB" id="A0A6M1T043"/>
<accession>A0A6M1T043</accession>
<feature type="binding site" evidence="12">
    <location>
        <position position="553"/>
    </location>
    <ligand>
        <name>Zn(2+)</name>
        <dbReference type="ChEBI" id="CHEBI:29105"/>
        <label>1</label>
    </ligand>
</feature>
<dbReference type="PANTHER" id="PTHR30580">
    <property type="entry name" value="PRIMOSOMAL PROTEIN N"/>
    <property type="match status" value="1"/>
</dbReference>
<dbReference type="InterPro" id="IPR041222">
    <property type="entry name" value="PriA_3primeBD"/>
</dbReference>
<comment type="catalytic activity">
    <reaction evidence="12">
        <text>Couples ATP hydrolysis with the unwinding of duplex DNA by translocating in the 3'-5' direction.</text>
        <dbReference type="EC" id="5.6.2.4"/>
    </reaction>
</comment>
<dbReference type="GO" id="GO:0006310">
    <property type="term" value="P:DNA recombination"/>
    <property type="evidence" value="ECO:0007669"/>
    <property type="project" value="InterPro"/>
</dbReference>
<feature type="binding site" evidence="12">
    <location>
        <position position="556"/>
    </location>
    <ligand>
        <name>Zn(2+)</name>
        <dbReference type="ChEBI" id="CHEBI:29105"/>
        <label>1</label>
    </ligand>
</feature>
<dbReference type="PROSITE" id="PS51194">
    <property type="entry name" value="HELICASE_CTER"/>
    <property type="match status" value="1"/>
</dbReference>
<comment type="caution">
    <text evidence="15">The sequence shown here is derived from an EMBL/GenBank/DDBJ whole genome shotgun (WGS) entry which is preliminary data.</text>
</comment>
<feature type="binding site" evidence="12">
    <location>
        <position position="513"/>
    </location>
    <ligand>
        <name>Zn(2+)</name>
        <dbReference type="ChEBI" id="CHEBI:29105"/>
        <label>1</label>
    </ligand>
</feature>
<keyword evidence="1 12" id="KW-0639">Primosome</keyword>
<dbReference type="EC" id="5.6.2.4" evidence="12"/>
<evidence type="ECO:0000256" key="3">
    <source>
        <dbReference type="ARBA" id="ARBA00022723"/>
    </source>
</evidence>
<dbReference type="InterPro" id="IPR005259">
    <property type="entry name" value="PriA"/>
</dbReference>
<evidence type="ECO:0000256" key="9">
    <source>
        <dbReference type="ARBA" id="ARBA00023125"/>
    </source>
</evidence>
<evidence type="ECO:0000259" key="13">
    <source>
        <dbReference type="PROSITE" id="PS51192"/>
    </source>
</evidence>
<keyword evidence="3 12" id="KW-0479">Metal-binding</keyword>
<dbReference type="InterPro" id="IPR011545">
    <property type="entry name" value="DEAD/DEAH_box_helicase_dom"/>
</dbReference>
<dbReference type="InterPro" id="IPR040498">
    <property type="entry name" value="PriA_CRR"/>
</dbReference>
<dbReference type="Gene3D" id="3.40.50.300">
    <property type="entry name" value="P-loop containing nucleotide triphosphate hydrolases"/>
    <property type="match status" value="2"/>
</dbReference>
<dbReference type="CDD" id="cd17929">
    <property type="entry name" value="DEXHc_priA"/>
    <property type="match status" value="1"/>
</dbReference>
<keyword evidence="4 12" id="KW-0547">Nucleotide-binding</keyword>
<dbReference type="InterPro" id="IPR014001">
    <property type="entry name" value="Helicase_ATP-bd"/>
</dbReference>
<dbReference type="GO" id="GO:0006270">
    <property type="term" value="P:DNA replication initiation"/>
    <property type="evidence" value="ECO:0007669"/>
    <property type="project" value="TreeGrafter"/>
</dbReference>
<feature type="domain" description="Helicase ATP-binding" evidence="13">
    <location>
        <begin position="285"/>
        <end position="452"/>
    </location>
</feature>
<dbReference type="Pfam" id="PF17764">
    <property type="entry name" value="PriA_3primeBD"/>
    <property type="match status" value="1"/>
</dbReference>
<dbReference type="HAMAP" id="MF_00983">
    <property type="entry name" value="PriA"/>
    <property type="match status" value="1"/>
</dbReference>
<organism evidence="15 16">
    <name type="scientific">Halalkalibaculum roseum</name>
    <dbReference type="NCBI Taxonomy" id="2709311"/>
    <lineage>
        <taxon>Bacteria</taxon>
        <taxon>Pseudomonadati</taxon>
        <taxon>Balneolota</taxon>
        <taxon>Balneolia</taxon>
        <taxon>Balneolales</taxon>
        <taxon>Balneolaceae</taxon>
        <taxon>Halalkalibaculum</taxon>
    </lineage>
</organism>
<dbReference type="CDD" id="cd18804">
    <property type="entry name" value="SF2_C_priA"/>
    <property type="match status" value="1"/>
</dbReference>
<feature type="binding site" evidence="12">
    <location>
        <position position="540"/>
    </location>
    <ligand>
        <name>Zn(2+)</name>
        <dbReference type="ChEBI" id="CHEBI:29105"/>
        <label>2</label>
    </ligand>
</feature>
<evidence type="ECO:0000256" key="11">
    <source>
        <dbReference type="ARBA" id="ARBA00048988"/>
    </source>
</evidence>
<keyword evidence="8 12" id="KW-0067">ATP-binding</keyword>
<dbReference type="Proteomes" id="UP000473278">
    <property type="component" value="Unassembled WGS sequence"/>
</dbReference>
<evidence type="ECO:0000256" key="6">
    <source>
        <dbReference type="ARBA" id="ARBA00022806"/>
    </source>
</evidence>
<evidence type="ECO:0000313" key="16">
    <source>
        <dbReference type="Proteomes" id="UP000473278"/>
    </source>
</evidence>
<comment type="function">
    <text evidence="12">Initiates the restart of stalled replication forks, which reloads the replicative helicase on sites other than the origin of replication. Recognizes and binds to abandoned replication forks and remodels them to uncover a helicase loading site. Promotes assembly of the primosome at these replication forks.</text>
</comment>
<keyword evidence="16" id="KW-1185">Reference proteome</keyword>
<evidence type="ECO:0000259" key="14">
    <source>
        <dbReference type="PROSITE" id="PS51194"/>
    </source>
</evidence>
<dbReference type="GO" id="GO:0005524">
    <property type="term" value="F:ATP binding"/>
    <property type="evidence" value="ECO:0007669"/>
    <property type="project" value="UniProtKB-UniRule"/>
</dbReference>
<protein>
    <recommendedName>
        <fullName evidence="12">Replication restart protein PriA</fullName>
    </recommendedName>
    <alternativeName>
        <fullName evidence="12">ATP-dependent DNA helicase PriA</fullName>
        <ecNumber evidence="12">5.6.2.4</ecNumber>
    </alternativeName>
    <alternativeName>
        <fullName evidence="12">DNA 3'-5' helicase PriA</fullName>
    </alternativeName>
</protein>
<dbReference type="SMART" id="SM00487">
    <property type="entry name" value="DEXDc"/>
    <property type="match status" value="1"/>
</dbReference>
<sequence>MPRFADIIFPTAVRQPFTYQIPENLQDEIKVGLRVWVPFQRRKSIGVVVNLHSDTPDFNTRDVEQILDDKPILSPEMMKLTKWIHRFYYCGWGEVIQAALPAGLNFYSEKYILIKNHPGDEQLDNKDANIIEEVAKKESYLLKEAKKRWSAAAIDRLQKRGYLEVREEPELKVAPSTSRLWEWTPEGEQEKVLELINRHREEDKMYKWVEALELLHMLGLPEFQKNLTRHELLDSYTLNRIADEGLISAREVESTDISFKYEYDPSALKKLNDEQEMALVEIKSSLDKEEFANYLLFGITGSGKTEVYIHALREVLDKGKGGLVLVPEIGLTPQIVKRFYQIFGDDIAVLHSRLTVREKYDAWRSLQKGEKRIAIGARSAVFAPVQNLGLIIVDEEHDASYKQEDPAPRYHARDVAIMRGTINDAAVVMGSATPSMVSLYGAKKGKSKLLSLTKRPLDAKLPKVKVLDLKQYRSAMQGPVAVPLYEKIKEAVDKNEQAILLYNRRGYASFLQCETCGHIPECPNCSVSLTFHKSKRQLRCHYCGYAARRPEVCGECGKADLEAMGSGTQQLEEQISDIFPEVRLLRMDFDTTSGRDAHADILAKFARKEADILVGTQIVGKGLDFPDVTVVGVINADTELAFPTFRAGERMYQLLSQVAGRSGRADKEGKVYFQTWQADHPALMAAKNHDYKEFARRELAFRKTLKYPPYSRIIRFVFKGKREQRVQRVARVFTETLIEQVGGFDSVLGPSPSAVSKVQKFYRWETLLKIDPSNGAGAIEHLLDNTFSDYEHRKPDKTSSVRINVNVDALE</sequence>
<dbReference type="GO" id="GO:1990077">
    <property type="term" value="C:primosome complex"/>
    <property type="evidence" value="ECO:0007669"/>
    <property type="project" value="UniProtKB-UniRule"/>
</dbReference>
<dbReference type="GO" id="GO:0043138">
    <property type="term" value="F:3'-5' DNA helicase activity"/>
    <property type="evidence" value="ECO:0007669"/>
    <property type="project" value="UniProtKB-EC"/>
</dbReference>
<comment type="similarity">
    <text evidence="12">Belongs to the helicase family. PriA subfamily.</text>
</comment>
<name>A0A6M1T043_9BACT</name>
<dbReference type="FunFam" id="3.40.1440.60:FF:000001">
    <property type="entry name" value="Primosomal protein N"/>
    <property type="match status" value="1"/>
</dbReference>
<dbReference type="GO" id="GO:0006269">
    <property type="term" value="P:DNA replication, synthesis of primer"/>
    <property type="evidence" value="ECO:0007669"/>
    <property type="project" value="UniProtKB-KW"/>
</dbReference>
<keyword evidence="10 12" id="KW-0413">Isomerase</keyword>
<dbReference type="Pfam" id="PF18319">
    <property type="entry name" value="Zn_ribbon_PriA"/>
    <property type="match status" value="1"/>
</dbReference>
<evidence type="ECO:0000256" key="12">
    <source>
        <dbReference type="HAMAP-Rule" id="MF_00983"/>
    </source>
</evidence>
<dbReference type="InterPro" id="IPR042115">
    <property type="entry name" value="PriA_3primeBD_sf"/>
</dbReference>
<evidence type="ECO:0000256" key="10">
    <source>
        <dbReference type="ARBA" id="ARBA00023235"/>
    </source>
</evidence>
<comment type="catalytic activity">
    <reaction evidence="11 12">
        <text>ATP + H2O = ADP + phosphate + H(+)</text>
        <dbReference type="Rhea" id="RHEA:13065"/>
        <dbReference type="ChEBI" id="CHEBI:15377"/>
        <dbReference type="ChEBI" id="CHEBI:15378"/>
        <dbReference type="ChEBI" id="CHEBI:30616"/>
        <dbReference type="ChEBI" id="CHEBI:43474"/>
        <dbReference type="ChEBI" id="CHEBI:456216"/>
        <dbReference type="EC" id="5.6.2.4"/>
    </reaction>
</comment>
<gene>
    <name evidence="12 15" type="primary">priA</name>
    <name evidence="15" type="ORF">G3570_12580</name>
</gene>
<keyword evidence="6 12" id="KW-0347">Helicase</keyword>
<keyword evidence="9 12" id="KW-0238">DNA-binding</keyword>
<dbReference type="GO" id="GO:0003677">
    <property type="term" value="F:DNA binding"/>
    <property type="evidence" value="ECO:0007669"/>
    <property type="project" value="UniProtKB-UniRule"/>
</dbReference>
<dbReference type="EMBL" id="JAALLT010000004">
    <property type="protein sequence ID" value="NGP77476.1"/>
    <property type="molecule type" value="Genomic_DNA"/>
</dbReference>
<dbReference type="Pfam" id="PF00271">
    <property type="entry name" value="Helicase_C"/>
    <property type="match status" value="1"/>
</dbReference>
<feature type="binding site" evidence="12">
    <location>
        <position position="543"/>
    </location>
    <ligand>
        <name>Zn(2+)</name>
        <dbReference type="ChEBI" id="CHEBI:29105"/>
        <label>2</label>
    </ligand>
</feature>
<dbReference type="FunFam" id="3.40.50.300:FF:000489">
    <property type="entry name" value="Primosome assembly protein PriA"/>
    <property type="match status" value="1"/>
</dbReference>
<dbReference type="SUPFAM" id="SSF52540">
    <property type="entry name" value="P-loop containing nucleoside triphosphate hydrolases"/>
    <property type="match status" value="2"/>
</dbReference>
<dbReference type="Pfam" id="PF00270">
    <property type="entry name" value="DEAD"/>
    <property type="match status" value="1"/>
</dbReference>
<keyword evidence="7 12" id="KW-0862">Zinc</keyword>
<evidence type="ECO:0000256" key="1">
    <source>
        <dbReference type="ARBA" id="ARBA00022515"/>
    </source>
</evidence>
<dbReference type="SMART" id="SM00490">
    <property type="entry name" value="HELICc"/>
    <property type="match status" value="1"/>
</dbReference>
<dbReference type="PROSITE" id="PS51192">
    <property type="entry name" value="HELICASE_ATP_BIND_1"/>
    <property type="match status" value="1"/>
</dbReference>
<feature type="binding site" evidence="12">
    <location>
        <position position="525"/>
    </location>
    <ligand>
        <name>Zn(2+)</name>
        <dbReference type="ChEBI" id="CHEBI:29105"/>
        <label>2</label>
    </ligand>
</feature>
<comment type="cofactor">
    <cofactor evidence="12">
        <name>Zn(2+)</name>
        <dbReference type="ChEBI" id="CHEBI:29105"/>
    </cofactor>
    <text evidence="12">Binds 2 zinc ions per subunit.</text>
</comment>
<evidence type="ECO:0000256" key="4">
    <source>
        <dbReference type="ARBA" id="ARBA00022741"/>
    </source>
</evidence>
<dbReference type="InterPro" id="IPR041236">
    <property type="entry name" value="PriA_C"/>
</dbReference>
<dbReference type="GO" id="GO:0008270">
    <property type="term" value="F:zinc ion binding"/>
    <property type="evidence" value="ECO:0007669"/>
    <property type="project" value="UniProtKB-UniRule"/>
</dbReference>
<feature type="binding site" evidence="12">
    <location>
        <position position="516"/>
    </location>
    <ligand>
        <name>Zn(2+)</name>
        <dbReference type="ChEBI" id="CHEBI:29105"/>
        <label>1</label>
    </ligand>
</feature>
<dbReference type="GO" id="GO:0016787">
    <property type="term" value="F:hydrolase activity"/>
    <property type="evidence" value="ECO:0007669"/>
    <property type="project" value="UniProtKB-KW"/>
</dbReference>
<evidence type="ECO:0000256" key="8">
    <source>
        <dbReference type="ARBA" id="ARBA00022840"/>
    </source>
</evidence>
<dbReference type="PANTHER" id="PTHR30580:SF0">
    <property type="entry name" value="PRIMOSOMAL PROTEIN N"/>
    <property type="match status" value="1"/>
</dbReference>
<dbReference type="InterPro" id="IPR027417">
    <property type="entry name" value="P-loop_NTPase"/>
</dbReference>
<evidence type="ECO:0000313" key="15">
    <source>
        <dbReference type="EMBL" id="NGP77476.1"/>
    </source>
</evidence>